<feature type="compositionally biased region" description="Basic and acidic residues" evidence="1">
    <location>
        <begin position="21"/>
        <end position="55"/>
    </location>
</feature>
<keyword evidence="3" id="KW-1185">Reference proteome</keyword>
<feature type="region of interest" description="Disordered" evidence="1">
    <location>
        <begin position="1"/>
        <end position="55"/>
    </location>
</feature>
<protein>
    <submittedName>
        <fullName evidence="2">Uncharacterized protein</fullName>
    </submittedName>
</protein>
<comment type="caution">
    <text evidence="2">The sequence shown here is derived from an EMBL/GenBank/DDBJ whole genome shotgun (WGS) entry which is preliminary data.</text>
</comment>
<dbReference type="AlphaFoldDB" id="A0A9P5U981"/>
<evidence type="ECO:0000256" key="1">
    <source>
        <dbReference type="SAM" id="MobiDB-lite"/>
    </source>
</evidence>
<evidence type="ECO:0000313" key="2">
    <source>
        <dbReference type="EMBL" id="KAF9070682.1"/>
    </source>
</evidence>
<dbReference type="EMBL" id="JADNRY010000038">
    <property type="protein sequence ID" value="KAF9070682.1"/>
    <property type="molecule type" value="Genomic_DNA"/>
</dbReference>
<name>A0A9P5U981_9AGAR</name>
<sequence length="176" mass="20867">MSSRKNMAKREKQLKSAAASKDYRHRNAEEYNRKARERMARKCAEQSEAQSKEAKAIQKDYSRVSYICHHDIILDKAQLAHQKKHVEQHGAQNEYSPRNVRPRYLLGLRDSTSPQNQRLYEKKVCIWELERKERKAKAEEEKIQARMEKAWADLDEEQLQDWAQKLDAMEAHKCQA</sequence>
<dbReference type="Proteomes" id="UP000772434">
    <property type="component" value="Unassembled WGS sequence"/>
</dbReference>
<dbReference type="OrthoDB" id="3106317at2759"/>
<evidence type="ECO:0000313" key="3">
    <source>
        <dbReference type="Proteomes" id="UP000772434"/>
    </source>
</evidence>
<gene>
    <name evidence="2" type="ORF">BDP27DRAFT_1362361</name>
</gene>
<reference evidence="2" key="1">
    <citation type="submission" date="2020-11" db="EMBL/GenBank/DDBJ databases">
        <authorList>
            <consortium name="DOE Joint Genome Institute"/>
            <person name="Ahrendt S."/>
            <person name="Riley R."/>
            <person name="Andreopoulos W."/>
            <person name="Labutti K."/>
            <person name="Pangilinan J."/>
            <person name="Ruiz-Duenas F.J."/>
            <person name="Barrasa J.M."/>
            <person name="Sanchez-Garcia M."/>
            <person name="Camarero S."/>
            <person name="Miyauchi S."/>
            <person name="Serrano A."/>
            <person name="Linde D."/>
            <person name="Babiker R."/>
            <person name="Drula E."/>
            <person name="Ayuso-Fernandez I."/>
            <person name="Pacheco R."/>
            <person name="Padilla G."/>
            <person name="Ferreira P."/>
            <person name="Barriuso J."/>
            <person name="Kellner H."/>
            <person name="Castanera R."/>
            <person name="Alfaro M."/>
            <person name="Ramirez L."/>
            <person name="Pisabarro A.G."/>
            <person name="Kuo A."/>
            <person name="Tritt A."/>
            <person name="Lipzen A."/>
            <person name="He G."/>
            <person name="Yan M."/>
            <person name="Ng V."/>
            <person name="Cullen D."/>
            <person name="Martin F."/>
            <person name="Rosso M.-N."/>
            <person name="Henrissat B."/>
            <person name="Hibbett D."/>
            <person name="Martinez A.T."/>
            <person name="Grigoriev I.V."/>
        </authorList>
    </citation>
    <scope>NUCLEOTIDE SEQUENCE</scope>
    <source>
        <strain evidence="2">AH 40177</strain>
    </source>
</reference>
<proteinExistence type="predicted"/>
<organism evidence="2 3">
    <name type="scientific">Rhodocollybia butyracea</name>
    <dbReference type="NCBI Taxonomy" id="206335"/>
    <lineage>
        <taxon>Eukaryota</taxon>
        <taxon>Fungi</taxon>
        <taxon>Dikarya</taxon>
        <taxon>Basidiomycota</taxon>
        <taxon>Agaricomycotina</taxon>
        <taxon>Agaricomycetes</taxon>
        <taxon>Agaricomycetidae</taxon>
        <taxon>Agaricales</taxon>
        <taxon>Marasmiineae</taxon>
        <taxon>Omphalotaceae</taxon>
        <taxon>Rhodocollybia</taxon>
    </lineage>
</organism>
<accession>A0A9P5U981</accession>